<keyword evidence="3" id="KW-1185">Reference proteome</keyword>
<reference evidence="2 3" key="1">
    <citation type="submission" date="2016-10" db="EMBL/GenBank/DDBJ databases">
        <authorList>
            <person name="Varghese N."/>
            <person name="Submissions S."/>
        </authorList>
    </citation>
    <scope>NUCLEOTIDE SEQUENCE [LARGE SCALE GENOMIC DNA]</scope>
    <source>
        <strain evidence="2 3">PL 12/M</strain>
    </source>
</reference>
<feature type="coiled-coil region" evidence="1">
    <location>
        <begin position="305"/>
        <end position="339"/>
    </location>
</feature>
<dbReference type="Pfam" id="PF13555">
    <property type="entry name" value="AAA_29"/>
    <property type="match status" value="1"/>
</dbReference>
<feature type="coiled-coil region" evidence="1">
    <location>
        <begin position="683"/>
        <end position="727"/>
    </location>
</feature>
<comment type="caution">
    <text evidence="2">The sequence shown here is derived from an EMBL/GenBank/DDBJ whole genome shotgun (WGS) entry which is preliminary data.</text>
</comment>
<evidence type="ECO:0000313" key="2">
    <source>
        <dbReference type="EMBL" id="SDF93567.1"/>
    </source>
</evidence>
<dbReference type="Pfam" id="PF13558">
    <property type="entry name" value="SbcC_Walker_B"/>
    <property type="match status" value="1"/>
</dbReference>
<keyword evidence="1" id="KW-0175">Coiled coil</keyword>
<accession>A0A7Z7FCX0</accession>
<gene>
    <name evidence="2" type="ORF">SAMN04488589_1738</name>
</gene>
<dbReference type="AlphaFoldDB" id="A0A7Z7FCX0"/>
<dbReference type="InterPro" id="IPR027417">
    <property type="entry name" value="P-loop_NTPase"/>
</dbReference>
<dbReference type="RefSeq" id="WP_091710074.1">
    <property type="nucleotide sequence ID" value="NZ_FNCA01000005.1"/>
</dbReference>
<evidence type="ECO:0000313" key="3">
    <source>
        <dbReference type="Proteomes" id="UP000199259"/>
    </source>
</evidence>
<name>A0A7Z7FCX0_9EURY</name>
<proteinExistence type="predicted"/>
<dbReference type="EMBL" id="FNCA01000005">
    <property type="protein sequence ID" value="SDF93567.1"/>
    <property type="molecule type" value="Genomic_DNA"/>
</dbReference>
<dbReference type="SUPFAM" id="SSF52540">
    <property type="entry name" value="P-loop containing nucleoside triphosphate hydrolases"/>
    <property type="match status" value="1"/>
</dbReference>
<dbReference type="Gene3D" id="3.40.50.300">
    <property type="entry name" value="P-loop containing nucleotide triphosphate hydrolases"/>
    <property type="match status" value="1"/>
</dbReference>
<evidence type="ECO:0000256" key="1">
    <source>
        <dbReference type="SAM" id="Coils"/>
    </source>
</evidence>
<dbReference type="Proteomes" id="UP000199259">
    <property type="component" value="Unassembled WGS sequence"/>
</dbReference>
<sequence length="1119" mass="130245">MAQNSLIDFSDDDHVKGFRLDRLEVYNWGTFDQSVWMIEPHGFNSLMTGDIGSGKSTLVDAITTLLVPPKKITFNKAAGAERKERTLLSYVLGSHKNESDGNNNSRPVNLRDDKDYSVILCYFFNRGHNIGMTLAQILWVNADKVNRLFVTSTENLNILDHFSPNEEGTDIDSLKRQIKSIPNASVFDTYIEYSNSFRPYLGIRSDKVLELFFQTVSMKSIDKLTVFMRNHMLEKVDFKNEITEMISSYDNLTRAYESVQRAKEQLNLLDPMMNNISKYEEVTIEIERLYDCLKYLPYYFSERKHALLIEEIEFCENTLAELKKQIASKKTALGLLREKEIDISIAISKDKDGQRIHGIEKEIGILEQEKEVKFSKQKRYSDLCKSVEIKAADNEQSFKRSISDAKEKLIQIEHQVDKNGDERDESLLSKSRLEASYNEYREEFESLNQRKTKIPSSSLDIRNNIVVNCALEDIELPFVGELITINPNEREWEGSLERLLHNFGLSLLVPEEHYRTISQYVNQTDLRGRLVYFKVPSTSPFSSDNEIRENTIINKLEIKEDSKFYNWIRSELITRFDFVCCETIEQFQKEKRAITNKGQIKGSRGKHEKDDRNQLYDRKRFVLGWDNKEKIATIKEQMDSLHQQFEECAKDLERFKTRGKELETQKGNLYNLLEIKDFEMINWQKIATRIQDYKNEIAELEQSSNQLKTLKSQRSQIQERIAIEEDDHNKLQVDEALTIDRKTLALNEFEECKVTLSESPFSANKEKPDLSPHLKTDEFSITTIDRELSDTEKSINGKIAKKITKIRSLTEDLAAQMAYYKKTYPEETIELGVNMTAIPDFVAIYKKLDEENLPKYKEKFEKELHEHTTQSIITFKGKLENEVQKIKKNIKIINQFLHELDYNPGTYIELRAEEVTDLIIKRFRNDLKECISDTFGSEDVYSEERFYKVKHLLDQFKTADTVDNNWTNKVTDVRNWLNFSAAERLLSDGSEKEYYSDSSGKSGGQKEKLAYTILASALAYRFGPAGDKSESNSFRFVIIDEAFGRSSDESTEYGLELFKKLNLQLLLIIPLKNSIDVAIDYVNYIHLISNRDGNYSMIKNFTMKQYEEDKEKYQMEVGI</sequence>
<organism evidence="2 3">
    <name type="scientific">Methanolobus vulcani</name>
    <dbReference type="NCBI Taxonomy" id="38026"/>
    <lineage>
        <taxon>Archaea</taxon>
        <taxon>Methanobacteriati</taxon>
        <taxon>Methanobacteriota</taxon>
        <taxon>Stenosarchaea group</taxon>
        <taxon>Methanomicrobia</taxon>
        <taxon>Methanosarcinales</taxon>
        <taxon>Methanosarcinaceae</taxon>
        <taxon>Methanolobus</taxon>
    </lineage>
</organism>
<protein>
    <submittedName>
        <fullName evidence="2">Uncharacterized protein YPO0396</fullName>
    </submittedName>
</protein>
<dbReference type="OrthoDB" id="147995at2157"/>